<dbReference type="AlphaFoldDB" id="A0A8T2UVL2"/>
<keyword evidence="2" id="KW-1185">Reference proteome</keyword>
<dbReference type="OrthoDB" id="1858060at2759"/>
<dbReference type="Proteomes" id="UP000825935">
    <property type="component" value="Chromosome 4"/>
</dbReference>
<dbReference type="EMBL" id="CM035409">
    <property type="protein sequence ID" value="KAH7438730.1"/>
    <property type="molecule type" value="Genomic_DNA"/>
</dbReference>
<gene>
    <name evidence="1" type="ORF">KP509_04G028600</name>
</gene>
<dbReference type="PANTHER" id="PTHR33181">
    <property type="entry name" value="OS01G0778500 PROTEIN"/>
    <property type="match status" value="1"/>
</dbReference>
<dbReference type="PANTHER" id="PTHR33181:SF59">
    <property type="entry name" value="OVATE FAMILY PROTEIN"/>
    <property type="match status" value="1"/>
</dbReference>
<proteinExistence type="predicted"/>
<comment type="caution">
    <text evidence="1">The sequence shown here is derived from an EMBL/GenBank/DDBJ whole genome shotgun (WGS) entry which is preliminary data.</text>
</comment>
<reference evidence="1" key="1">
    <citation type="submission" date="2021-08" db="EMBL/GenBank/DDBJ databases">
        <title>WGS assembly of Ceratopteris richardii.</title>
        <authorList>
            <person name="Marchant D.B."/>
            <person name="Chen G."/>
            <person name="Jenkins J."/>
            <person name="Shu S."/>
            <person name="Leebens-Mack J."/>
            <person name="Grimwood J."/>
            <person name="Schmutz J."/>
            <person name="Soltis P."/>
            <person name="Soltis D."/>
            <person name="Chen Z.-H."/>
        </authorList>
    </citation>
    <scope>NUCLEOTIDE SEQUENCE</scope>
    <source>
        <strain evidence="1">Whitten #5841</strain>
        <tissue evidence="1">Leaf</tissue>
    </source>
</reference>
<protein>
    <submittedName>
        <fullName evidence="1">Uncharacterized protein</fullName>
    </submittedName>
</protein>
<name>A0A8T2UVL2_CERRI</name>
<accession>A0A8T2UVL2</accession>
<evidence type="ECO:0000313" key="2">
    <source>
        <dbReference type="Proteomes" id="UP000825935"/>
    </source>
</evidence>
<organism evidence="1 2">
    <name type="scientific">Ceratopteris richardii</name>
    <name type="common">Triangle waterfern</name>
    <dbReference type="NCBI Taxonomy" id="49495"/>
    <lineage>
        <taxon>Eukaryota</taxon>
        <taxon>Viridiplantae</taxon>
        <taxon>Streptophyta</taxon>
        <taxon>Embryophyta</taxon>
        <taxon>Tracheophyta</taxon>
        <taxon>Polypodiopsida</taxon>
        <taxon>Polypodiidae</taxon>
        <taxon>Polypodiales</taxon>
        <taxon>Pteridineae</taxon>
        <taxon>Pteridaceae</taxon>
        <taxon>Parkerioideae</taxon>
        <taxon>Ceratopteris</taxon>
    </lineage>
</organism>
<sequence>MALLYRIFVQPFRKVWSISIGRCRRQQHVRGGRYTSSKLYKQVKSCSYHDIQVMWSLLQQQEQQRQKLLDSQQSSF</sequence>
<evidence type="ECO:0000313" key="1">
    <source>
        <dbReference type="EMBL" id="KAH7438730.1"/>
    </source>
</evidence>